<organism evidence="3 4">
    <name type="scientific">Paxillus involutus ATCC 200175</name>
    <dbReference type="NCBI Taxonomy" id="664439"/>
    <lineage>
        <taxon>Eukaryota</taxon>
        <taxon>Fungi</taxon>
        <taxon>Dikarya</taxon>
        <taxon>Basidiomycota</taxon>
        <taxon>Agaricomycotina</taxon>
        <taxon>Agaricomycetes</taxon>
        <taxon>Agaricomycetidae</taxon>
        <taxon>Boletales</taxon>
        <taxon>Paxilineae</taxon>
        <taxon>Paxillaceae</taxon>
        <taxon>Paxillus</taxon>
    </lineage>
</organism>
<feature type="compositionally biased region" description="Pro residues" evidence="1">
    <location>
        <begin position="33"/>
        <end position="54"/>
    </location>
</feature>
<protein>
    <submittedName>
        <fullName evidence="3">Uncharacterized protein</fullName>
    </submittedName>
</protein>
<feature type="compositionally biased region" description="Low complexity" evidence="1">
    <location>
        <begin position="79"/>
        <end position="95"/>
    </location>
</feature>
<accession>A0A0C9SM93</accession>
<proteinExistence type="predicted"/>
<reference evidence="3 4" key="1">
    <citation type="submission" date="2014-06" db="EMBL/GenBank/DDBJ databases">
        <authorList>
            <consortium name="DOE Joint Genome Institute"/>
            <person name="Kuo A."/>
            <person name="Kohler A."/>
            <person name="Nagy L.G."/>
            <person name="Floudas D."/>
            <person name="Copeland A."/>
            <person name="Barry K.W."/>
            <person name="Cichocki N."/>
            <person name="Veneault-Fourrey C."/>
            <person name="LaButti K."/>
            <person name="Lindquist E.A."/>
            <person name="Lipzen A."/>
            <person name="Lundell T."/>
            <person name="Morin E."/>
            <person name="Murat C."/>
            <person name="Sun H."/>
            <person name="Tunlid A."/>
            <person name="Henrissat B."/>
            <person name="Grigoriev I.V."/>
            <person name="Hibbett D.S."/>
            <person name="Martin F."/>
            <person name="Nordberg H.P."/>
            <person name="Cantor M.N."/>
            <person name="Hua S.X."/>
        </authorList>
    </citation>
    <scope>NUCLEOTIDE SEQUENCE [LARGE SCALE GENOMIC DNA]</scope>
    <source>
        <strain evidence="3 4">ATCC 200175</strain>
    </source>
</reference>
<name>A0A0C9SM93_PAXIN</name>
<evidence type="ECO:0000313" key="3">
    <source>
        <dbReference type="EMBL" id="KIJ05774.1"/>
    </source>
</evidence>
<evidence type="ECO:0000256" key="1">
    <source>
        <dbReference type="SAM" id="MobiDB-lite"/>
    </source>
</evidence>
<dbReference type="AlphaFoldDB" id="A0A0C9SM93"/>
<feature type="chain" id="PRO_5002203195" evidence="2">
    <location>
        <begin position="20"/>
        <end position="123"/>
    </location>
</feature>
<dbReference type="HOGENOM" id="CLU_2020748_0_0_1"/>
<feature type="non-terminal residue" evidence="3">
    <location>
        <position position="123"/>
    </location>
</feature>
<keyword evidence="2" id="KW-0732">Signal</keyword>
<reference evidence="4" key="2">
    <citation type="submission" date="2015-01" db="EMBL/GenBank/DDBJ databases">
        <title>Evolutionary Origins and Diversification of the Mycorrhizal Mutualists.</title>
        <authorList>
            <consortium name="DOE Joint Genome Institute"/>
            <consortium name="Mycorrhizal Genomics Consortium"/>
            <person name="Kohler A."/>
            <person name="Kuo A."/>
            <person name="Nagy L.G."/>
            <person name="Floudas D."/>
            <person name="Copeland A."/>
            <person name="Barry K.W."/>
            <person name="Cichocki N."/>
            <person name="Veneault-Fourrey C."/>
            <person name="LaButti K."/>
            <person name="Lindquist E.A."/>
            <person name="Lipzen A."/>
            <person name="Lundell T."/>
            <person name="Morin E."/>
            <person name="Murat C."/>
            <person name="Riley R."/>
            <person name="Ohm R."/>
            <person name="Sun H."/>
            <person name="Tunlid A."/>
            <person name="Henrissat B."/>
            <person name="Grigoriev I.V."/>
            <person name="Hibbett D.S."/>
            <person name="Martin F."/>
        </authorList>
    </citation>
    <scope>NUCLEOTIDE SEQUENCE [LARGE SCALE GENOMIC DNA]</scope>
    <source>
        <strain evidence="4">ATCC 200175</strain>
    </source>
</reference>
<keyword evidence="4" id="KW-1185">Reference proteome</keyword>
<feature type="signal peptide" evidence="2">
    <location>
        <begin position="1"/>
        <end position="19"/>
    </location>
</feature>
<dbReference type="OrthoDB" id="2693000at2759"/>
<feature type="compositionally biased region" description="Polar residues" evidence="1">
    <location>
        <begin position="22"/>
        <end position="32"/>
    </location>
</feature>
<feature type="compositionally biased region" description="Polar residues" evidence="1">
    <location>
        <begin position="111"/>
        <end position="123"/>
    </location>
</feature>
<feature type="region of interest" description="Disordered" evidence="1">
    <location>
        <begin position="22"/>
        <end position="123"/>
    </location>
</feature>
<evidence type="ECO:0000256" key="2">
    <source>
        <dbReference type="SAM" id="SignalP"/>
    </source>
</evidence>
<dbReference type="Proteomes" id="UP000053647">
    <property type="component" value="Unassembled WGS sequence"/>
</dbReference>
<dbReference type="EMBL" id="KN820725">
    <property type="protein sequence ID" value="KIJ05774.1"/>
    <property type="molecule type" value="Genomic_DNA"/>
</dbReference>
<evidence type="ECO:0000313" key="4">
    <source>
        <dbReference type="Proteomes" id="UP000053647"/>
    </source>
</evidence>
<gene>
    <name evidence="3" type="ORF">PAXINDRAFT_182837</name>
</gene>
<sequence>MMFNKSALFILAMSAFAFAAQPSENQPGSPEQPSLPVPIPPNGVLPVAPAPSAPPFTSSNLKRHNGYQGFERRSKSGNKKSGSGAPGSGSSKKPSGAGGKGSATKDKVIRGSSTAPGETQFTC</sequence>